<feature type="transmembrane region" description="Helical" evidence="1">
    <location>
        <begin position="128"/>
        <end position="145"/>
    </location>
</feature>
<dbReference type="Pfam" id="PF04892">
    <property type="entry name" value="VanZ"/>
    <property type="match status" value="1"/>
</dbReference>
<evidence type="ECO:0000313" key="3">
    <source>
        <dbReference type="EMBL" id="MFC4242189.1"/>
    </source>
</evidence>
<feature type="domain" description="VanZ-like" evidence="2">
    <location>
        <begin position="27"/>
        <end position="145"/>
    </location>
</feature>
<comment type="caution">
    <text evidence="3">The sequence shown here is derived from an EMBL/GenBank/DDBJ whole genome shotgun (WGS) entry which is preliminary data.</text>
</comment>
<evidence type="ECO:0000259" key="2">
    <source>
        <dbReference type="Pfam" id="PF04892"/>
    </source>
</evidence>
<feature type="transmembrane region" description="Helical" evidence="1">
    <location>
        <begin position="21"/>
        <end position="39"/>
    </location>
</feature>
<dbReference type="RefSeq" id="WP_390226995.1">
    <property type="nucleotide sequence ID" value="NZ_JBHSCN010000002.1"/>
</dbReference>
<sequence>MNERKAGSAPDRELVRAGARALLVTAFVVYLALLAWIVLWKLQAPYLGSGALREIKIVPYLPAGGDGGSGPLEVVVNVILFIPVGAFLGLLAPSWRWWMHALVLAGASLVLESTQYVMAIGSSDITDVIDNTLGGVVGLGILALLRRGSTARAETGMRRALVIVTTIFALAVVAFLLSPLRFHDPHV</sequence>
<keyword evidence="4" id="KW-1185">Reference proteome</keyword>
<evidence type="ECO:0000313" key="4">
    <source>
        <dbReference type="Proteomes" id="UP001595900"/>
    </source>
</evidence>
<protein>
    <submittedName>
        <fullName evidence="3">VanZ family protein</fullName>
    </submittedName>
</protein>
<reference evidence="4" key="1">
    <citation type="journal article" date="2019" name="Int. J. Syst. Evol. Microbiol.">
        <title>The Global Catalogue of Microorganisms (GCM) 10K type strain sequencing project: providing services to taxonomists for standard genome sequencing and annotation.</title>
        <authorList>
            <consortium name="The Broad Institute Genomics Platform"/>
            <consortium name="The Broad Institute Genome Sequencing Center for Infectious Disease"/>
            <person name="Wu L."/>
            <person name="Ma J."/>
        </authorList>
    </citation>
    <scope>NUCLEOTIDE SEQUENCE [LARGE SCALE GENOMIC DNA]</scope>
    <source>
        <strain evidence="4">CGMCC 1.10363</strain>
    </source>
</reference>
<feature type="transmembrane region" description="Helical" evidence="1">
    <location>
        <begin position="74"/>
        <end position="95"/>
    </location>
</feature>
<keyword evidence="1" id="KW-0812">Transmembrane</keyword>
<dbReference type="Proteomes" id="UP001595900">
    <property type="component" value="Unassembled WGS sequence"/>
</dbReference>
<keyword evidence="1" id="KW-1133">Transmembrane helix</keyword>
<feature type="transmembrane region" description="Helical" evidence="1">
    <location>
        <begin position="102"/>
        <end position="122"/>
    </location>
</feature>
<dbReference type="InterPro" id="IPR006976">
    <property type="entry name" value="VanZ-like"/>
</dbReference>
<keyword evidence="1" id="KW-0472">Membrane</keyword>
<dbReference type="PANTHER" id="PTHR36834:SF2">
    <property type="entry name" value="MEMBRANE PROTEIN"/>
    <property type="match status" value="1"/>
</dbReference>
<proteinExistence type="predicted"/>
<evidence type="ECO:0000256" key="1">
    <source>
        <dbReference type="SAM" id="Phobius"/>
    </source>
</evidence>
<dbReference type="EMBL" id="JBHSCN010000002">
    <property type="protein sequence ID" value="MFC4242189.1"/>
    <property type="molecule type" value="Genomic_DNA"/>
</dbReference>
<dbReference type="PANTHER" id="PTHR36834">
    <property type="entry name" value="MEMBRANE PROTEIN-RELATED"/>
    <property type="match status" value="1"/>
</dbReference>
<name>A0ABV8Q486_9MICO</name>
<gene>
    <name evidence="3" type="ORF">ACFOYW_02295</name>
</gene>
<dbReference type="InterPro" id="IPR053150">
    <property type="entry name" value="Teicoplanin_resist-assoc"/>
</dbReference>
<accession>A0ABV8Q486</accession>
<organism evidence="3 4">
    <name type="scientific">Gryllotalpicola reticulitermitis</name>
    <dbReference type="NCBI Taxonomy" id="1184153"/>
    <lineage>
        <taxon>Bacteria</taxon>
        <taxon>Bacillati</taxon>
        <taxon>Actinomycetota</taxon>
        <taxon>Actinomycetes</taxon>
        <taxon>Micrococcales</taxon>
        <taxon>Microbacteriaceae</taxon>
        <taxon>Gryllotalpicola</taxon>
    </lineage>
</organism>
<feature type="transmembrane region" description="Helical" evidence="1">
    <location>
        <begin position="157"/>
        <end position="177"/>
    </location>
</feature>